<dbReference type="GO" id="GO:0005737">
    <property type="term" value="C:cytoplasm"/>
    <property type="evidence" value="ECO:0007669"/>
    <property type="project" value="TreeGrafter"/>
</dbReference>
<sequence>MDLSPSPEARNIIGRLHTFMDSHVYPAEAVYAEQRETAGPRSHELPPVVEQLKAEARRQGLWNLFLPALSGLTHLDYAHIAEVTGRSPYIAPEALNCSAPSTGNMEILHMFGTPEQQQRWLEPLLDGRIRSGFSMTEPDVASSDARNISTSIVRDGDEYVINGRKWWTSGAGDPRCEILVVMGKTDPDAPVHRQQSMILVPVATPGVEIVRSLPIFGYYDQQGHCEITFSDVRVPVANMLSGAGEGFAIAQARLGPGRIHHAMRCIGMAERGLELMARRAMSRNAFGGPLSDQGVIRTWIAESRLEIEQARLLVLKTAWMIDQVGAKGAQIEIAAVKVIGPRVARSVLNRAIQSHGGGGVTDDFPIARMWASARILGIADGPDEVHIRSVARHELRKYR</sequence>
<dbReference type="FunFam" id="2.40.110.10:FF:000002">
    <property type="entry name" value="Acyl-CoA dehydrogenase fadE12"/>
    <property type="match status" value="1"/>
</dbReference>
<evidence type="ECO:0000259" key="9">
    <source>
        <dbReference type="Pfam" id="PF00441"/>
    </source>
</evidence>
<evidence type="ECO:0000256" key="1">
    <source>
        <dbReference type="ARBA" id="ARBA00001974"/>
    </source>
</evidence>
<evidence type="ECO:0000256" key="3">
    <source>
        <dbReference type="ARBA" id="ARBA00011738"/>
    </source>
</evidence>
<name>A0A846Y1X8_9NOCA</name>
<evidence type="ECO:0000256" key="7">
    <source>
        <dbReference type="ARBA" id="ARBA00052546"/>
    </source>
</evidence>
<dbReference type="GO" id="GO:0003995">
    <property type="term" value="F:acyl-CoA dehydrogenase activity"/>
    <property type="evidence" value="ECO:0007669"/>
    <property type="project" value="TreeGrafter"/>
</dbReference>
<evidence type="ECO:0000256" key="6">
    <source>
        <dbReference type="ARBA" id="ARBA00023002"/>
    </source>
</evidence>
<dbReference type="Pfam" id="PF02770">
    <property type="entry name" value="Acyl-CoA_dh_M"/>
    <property type="match status" value="1"/>
</dbReference>
<protein>
    <submittedName>
        <fullName evidence="12">Acyl-CoA dehydrogenase</fullName>
    </submittedName>
</protein>
<proteinExistence type="inferred from homology"/>
<evidence type="ECO:0000256" key="5">
    <source>
        <dbReference type="ARBA" id="ARBA00022827"/>
    </source>
</evidence>
<dbReference type="InterPro" id="IPR006091">
    <property type="entry name" value="Acyl-CoA_Oxase/DH_mid-dom"/>
</dbReference>
<comment type="catalytic activity">
    <reaction evidence="7">
        <text>a 2,3-saturated acyl-CoA + A = a 2,3-dehydroacyl-CoA + AH2</text>
        <dbReference type="Rhea" id="RHEA:48608"/>
        <dbReference type="ChEBI" id="CHEBI:13193"/>
        <dbReference type="ChEBI" id="CHEBI:17499"/>
        <dbReference type="ChEBI" id="CHEBI:60015"/>
        <dbReference type="ChEBI" id="CHEBI:65111"/>
    </reaction>
</comment>
<evidence type="ECO:0000256" key="4">
    <source>
        <dbReference type="ARBA" id="ARBA00022630"/>
    </source>
</evidence>
<dbReference type="SUPFAM" id="SSF47203">
    <property type="entry name" value="Acyl-CoA dehydrogenase C-terminal domain-like"/>
    <property type="match status" value="1"/>
</dbReference>
<dbReference type="Gene3D" id="1.20.140.10">
    <property type="entry name" value="Butyryl-CoA Dehydrogenase, subunit A, domain 3"/>
    <property type="match status" value="1"/>
</dbReference>
<dbReference type="InterPro" id="IPR013786">
    <property type="entry name" value="AcylCoA_DH/ox_N"/>
</dbReference>
<feature type="domain" description="Acyl-CoA dehydrogenase/oxidase N-terminal" evidence="11">
    <location>
        <begin position="7"/>
        <end position="127"/>
    </location>
</feature>
<comment type="cofactor">
    <cofactor evidence="1 8">
        <name>FAD</name>
        <dbReference type="ChEBI" id="CHEBI:57692"/>
    </cofactor>
</comment>
<comment type="similarity">
    <text evidence="2 8">Belongs to the acyl-CoA dehydrogenase family.</text>
</comment>
<accession>A0A846Y1X8</accession>
<reference evidence="12 13" key="1">
    <citation type="submission" date="2020-04" db="EMBL/GenBank/DDBJ databases">
        <title>MicrobeNet Type strains.</title>
        <authorList>
            <person name="Nicholson A.C."/>
        </authorList>
    </citation>
    <scope>NUCLEOTIDE SEQUENCE [LARGE SCALE GENOMIC DNA]</scope>
    <source>
        <strain evidence="12 13">JCM 12354</strain>
    </source>
</reference>
<dbReference type="SUPFAM" id="SSF56645">
    <property type="entry name" value="Acyl-CoA dehydrogenase NM domain-like"/>
    <property type="match status" value="1"/>
</dbReference>
<keyword evidence="5 8" id="KW-0274">FAD</keyword>
<dbReference type="Pfam" id="PF02771">
    <property type="entry name" value="Acyl-CoA_dh_N"/>
    <property type="match status" value="1"/>
</dbReference>
<evidence type="ECO:0000313" key="12">
    <source>
        <dbReference type="EMBL" id="NKY51268.1"/>
    </source>
</evidence>
<dbReference type="GO" id="GO:0050660">
    <property type="term" value="F:flavin adenine dinucleotide binding"/>
    <property type="evidence" value="ECO:0007669"/>
    <property type="project" value="InterPro"/>
</dbReference>
<dbReference type="RefSeq" id="WP_067872360.1">
    <property type="nucleotide sequence ID" value="NZ_JAAXOP010000006.1"/>
</dbReference>
<dbReference type="Gene3D" id="2.40.110.10">
    <property type="entry name" value="Butyryl-CoA Dehydrogenase, subunit A, domain 2"/>
    <property type="match status" value="1"/>
</dbReference>
<dbReference type="InterPro" id="IPR009100">
    <property type="entry name" value="AcylCoA_DH/oxidase_NM_dom_sf"/>
</dbReference>
<dbReference type="InterPro" id="IPR050741">
    <property type="entry name" value="Acyl-CoA_dehydrogenase"/>
</dbReference>
<evidence type="ECO:0000313" key="13">
    <source>
        <dbReference type="Proteomes" id="UP000565711"/>
    </source>
</evidence>
<comment type="caution">
    <text evidence="12">The sequence shown here is derived from an EMBL/GenBank/DDBJ whole genome shotgun (WGS) entry which is preliminary data.</text>
</comment>
<dbReference type="AlphaFoldDB" id="A0A846Y1X8"/>
<feature type="domain" description="Acyl-CoA oxidase/dehydrogenase middle" evidence="10">
    <location>
        <begin position="133"/>
        <end position="232"/>
    </location>
</feature>
<dbReference type="EMBL" id="JAAXOP010000006">
    <property type="protein sequence ID" value="NKY51268.1"/>
    <property type="molecule type" value="Genomic_DNA"/>
</dbReference>
<dbReference type="PANTHER" id="PTHR48083:SF13">
    <property type="entry name" value="ACYL-COA DEHYDROGENASE FAMILY MEMBER 11"/>
    <property type="match status" value="1"/>
</dbReference>
<keyword evidence="13" id="KW-1185">Reference proteome</keyword>
<dbReference type="PANTHER" id="PTHR48083">
    <property type="entry name" value="MEDIUM-CHAIN SPECIFIC ACYL-COA DEHYDROGENASE, MITOCHONDRIAL-RELATED"/>
    <property type="match status" value="1"/>
</dbReference>
<evidence type="ECO:0000259" key="10">
    <source>
        <dbReference type="Pfam" id="PF02770"/>
    </source>
</evidence>
<dbReference type="InterPro" id="IPR037069">
    <property type="entry name" value="AcylCoA_DH/ox_N_sf"/>
</dbReference>
<feature type="domain" description="Acyl-CoA dehydrogenase/oxidase C-terminal" evidence="9">
    <location>
        <begin position="244"/>
        <end position="393"/>
    </location>
</feature>
<dbReference type="Proteomes" id="UP000565711">
    <property type="component" value="Unassembled WGS sequence"/>
</dbReference>
<dbReference type="InterPro" id="IPR046373">
    <property type="entry name" value="Acyl-CoA_Oxase/DH_mid-dom_sf"/>
</dbReference>
<keyword evidence="6 8" id="KW-0560">Oxidoreductase</keyword>
<evidence type="ECO:0000259" key="11">
    <source>
        <dbReference type="Pfam" id="PF02771"/>
    </source>
</evidence>
<dbReference type="InterPro" id="IPR036250">
    <property type="entry name" value="AcylCo_DH-like_C"/>
</dbReference>
<dbReference type="InterPro" id="IPR009075">
    <property type="entry name" value="AcylCo_DH/oxidase_C"/>
</dbReference>
<gene>
    <name evidence="12" type="ORF">HGA08_13675</name>
</gene>
<dbReference type="Gene3D" id="1.10.540.10">
    <property type="entry name" value="Acyl-CoA dehydrogenase/oxidase, N-terminal domain"/>
    <property type="match status" value="1"/>
</dbReference>
<keyword evidence="4 8" id="KW-0285">Flavoprotein</keyword>
<comment type="subunit">
    <text evidence="3">Homodimer.</text>
</comment>
<dbReference type="Pfam" id="PF00441">
    <property type="entry name" value="Acyl-CoA_dh_1"/>
    <property type="match status" value="1"/>
</dbReference>
<evidence type="ECO:0000256" key="2">
    <source>
        <dbReference type="ARBA" id="ARBA00009347"/>
    </source>
</evidence>
<dbReference type="GO" id="GO:0033539">
    <property type="term" value="P:fatty acid beta-oxidation using acyl-CoA dehydrogenase"/>
    <property type="evidence" value="ECO:0007669"/>
    <property type="project" value="TreeGrafter"/>
</dbReference>
<evidence type="ECO:0000256" key="8">
    <source>
        <dbReference type="RuleBase" id="RU362125"/>
    </source>
</evidence>
<organism evidence="12 13">
    <name type="scientific">Nocardia vermiculata</name>
    <dbReference type="NCBI Taxonomy" id="257274"/>
    <lineage>
        <taxon>Bacteria</taxon>
        <taxon>Bacillati</taxon>
        <taxon>Actinomycetota</taxon>
        <taxon>Actinomycetes</taxon>
        <taxon>Mycobacteriales</taxon>
        <taxon>Nocardiaceae</taxon>
        <taxon>Nocardia</taxon>
    </lineage>
</organism>